<feature type="transmembrane region" description="Helical" evidence="7">
    <location>
        <begin position="95"/>
        <end position="117"/>
    </location>
</feature>
<dbReference type="GO" id="GO:0005886">
    <property type="term" value="C:plasma membrane"/>
    <property type="evidence" value="ECO:0007669"/>
    <property type="project" value="UniProtKB-SubCell"/>
</dbReference>
<dbReference type="InterPro" id="IPR011066">
    <property type="entry name" value="MscS_channel_C_sf"/>
</dbReference>
<dbReference type="EMBL" id="FPKR01000004">
    <property type="protein sequence ID" value="SFZ74101.1"/>
    <property type="molecule type" value="Genomic_DNA"/>
</dbReference>
<organism evidence="11 12">
    <name type="scientific">Chitinimonas taiwanensis DSM 18899</name>
    <dbReference type="NCBI Taxonomy" id="1121279"/>
    <lineage>
        <taxon>Bacteria</taxon>
        <taxon>Pseudomonadati</taxon>
        <taxon>Pseudomonadota</taxon>
        <taxon>Betaproteobacteria</taxon>
        <taxon>Neisseriales</taxon>
        <taxon>Chitinibacteraceae</taxon>
        <taxon>Chitinimonas</taxon>
    </lineage>
</organism>
<dbReference type="InterPro" id="IPR023408">
    <property type="entry name" value="MscS_beta-dom_sf"/>
</dbReference>
<feature type="transmembrane region" description="Helical" evidence="7">
    <location>
        <begin position="211"/>
        <end position="230"/>
    </location>
</feature>
<dbReference type="SUPFAM" id="SSF82861">
    <property type="entry name" value="Mechanosensitive channel protein MscS (YggB), transmembrane region"/>
    <property type="match status" value="1"/>
</dbReference>
<reference evidence="11 12" key="1">
    <citation type="submission" date="2016-11" db="EMBL/GenBank/DDBJ databases">
        <authorList>
            <person name="Jaros S."/>
            <person name="Januszkiewicz K."/>
            <person name="Wedrychowicz H."/>
        </authorList>
    </citation>
    <scope>NUCLEOTIDE SEQUENCE [LARGE SCALE GENOMIC DNA]</scope>
    <source>
        <strain evidence="11 12">DSM 18899</strain>
    </source>
</reference>
<dbReference type="PANTHER" id="PTHR30347:SF1">
    <property type="entry name" value="MECHANOSENSITIVE CHANNEL MSCK"/>
    <property type="match status" value="1"/>
</dbReference>
<dbReference type="InterPro" id="IPR010920">
    <property type="entry name" value="LSM_dom_sf"/>
</dbReference>
<accession>A0A1K2HBN0</accession>
<dbReference type="Gene3D" id="2.30.30.60">
    <property type="match status" value="1"/>
</dbReference>
<keyword evidence="5 7" id="KW-1133">Transmembrane helix</keyword>
<dbReference type="STRING" id="1121279.SAMN02745887_01095"/>
<evidence type="ECO:0000256" key="7">
    <source>
        <dbReference type="SAM" id="Phobius"/>
    </source>
</evidence>
<evidence type="ECO:0000256" key="3">
    <source>
        <dbReference type="ARBA" id="ARBA00022475"/>
    </source>
</evidence>
<dbReference type="OrthoDB" id="9809206at2"/>
<evidence type="ECO:0000259" key="10">
    <source>
        <dbReference type="Pfam" id="PF21088"/>
    </source>
</evidence>
<proteinExistence type="inferred from homology"/>
<dbReference type="Pfam" id="PF00924">
    <property type="entry name" value="MS_channel_2nd"/>
    <property type="match status" value="1"/>
</dbReference>
<evidence type="ECO:0000256" key="2">
    <source>
        <dbReference type="ARBA" id="ARBA00008017"/>
    </source>
</evidence>
<keyword evidence="3" id="KW-1003">Cell membrane</keyword>
<name>A0A1K2HBN0_9NEIS</name>
<dbReference type="InterPro" id="IPR006685">
    <property type="entry name" value="MscS_channel_2nd"/>
</dbReference>
<evidence type="ECO:0000256" key="1">
    <source>
        <dbReference type="ARBA" id="ARBA00004651"/>
    </source>
</evidence>
<sequence>MASASNPTPLFEFLEDLQRAGLIGPQFGVQLLVLLACATVAWLLSRSLRTRLQGSVAQRWRFGSQGLATLMFPLLFWMGLELAVLFWPVGHGRALLRLSASLLFTILMVRAAVYLLQEVFVQSAWIRRVIPWVAGALWIGFALHITGVLPQLQAGLDSIGFNLGKQHVSLLMVIQGLLSIVLTMLIALWVGRVFERRVMAAQSLNMSLRVVITKVIRTLLIIVGVMIALPLVGIDLTVLSVFGGALGVGLGFGLQKIASNYVSGFIILLDGSIRIGDIVNIDNRQGTVIAITSRYVLLKLADGAEAIIPNESLITGTVLNLSHSDQKLRVAVPIQVAYGTDLEQAIALMISTTTDEPRILLDPPAQVFVKGFGESGIDLELGFWIGDADQGVAALRSQINIKLWKVFSAQGIEIPYPRRDLYLLPSGAATPPFEPAQSSSAR</sequence>
<keyword evidence="6 7" id="KW-0472">Membrane</keyword>
<dbReference type="GO" id="GO:0008381">
    <property type="term" value="F:mechanosensitive monoatomic ion channel activity"/>
    <property type="evidence" value="ECO:0007669"/>
    <property type="project" value="UniProtKB-ARBA"/>
</dbReference>
<feature type="transmembrane region" description="Helical" evidence="7">
    <location>
        <begin position="169"/>
        <end position="190"/>
    </location>
</feature>
<dbReference type="SUPFAM" id="SSF50182">
    <property type="entry name" value="Sm-like ribonucleoproteins"/>
    <property type="match status" value="1"/>
</dbReference>
<feature type="transmembrane region" description="Helical" evidence="7">
    <location>
        <begin position="129"/>
        <end position="149"/>
    </location>
</feature>
<dbReference type="RefSeq" id="WP_072427634.1">
    <property type="nucleotide sequence ID" value="NZ_FPKR01000004.1"/>
</dbReference>
<feature type="transmembrane region" description="Helical" evidence="7">
    <location>
        <begin position="27"/>
        <end position="45"/>
    </location>
</feature>
<dbReference type="InterPro" id="IPR049142">
    <property type="entry name" value="MS_channel_1st"/>
</dbReference>
<comment type="similarity">
    <text evidence="2">Belongs to the MscS (TC 1.A.23) family.</text>
</comment>
<dbReference type="InterPro" id="IPR049278">
    <property type="entry name" value="MS_channel_C"/>
</dbReference>
<keyword evidence="12" id="KW-1185">Reference proteome</keyword>
<evidence type="ECO:0000256" key="5">
    <source>
        <dbReference type="ARBA" id="ARBA00022989"/>
    </source>
</evidence>
<dbReference type="Gene3D" id="1.10.287.1260">
    <property type="match status" value="1"/>
</dbReference>
<dbReference type="InterPro" id="IPR011014">
    <property type="entry name" value="MscS_channel_TM-2"/>
</dbReference>
<evidence type="ECO:0000259" key="9">
    <source>
        <dbReference type="Pfam" id="PF21082"/>
    </source>
</evidence>
<dbReference type="InterPro" id="IPR052702">
    <property type="entry name" value="MscS-like_channel"/>
</dbReference>
<evidence type="ECO:0000313" key="12">
    <source>
        <dbReference type="Proteomes" id="UP000186513"/>
    </source>
</evidence>
<dbReference type="PANTHER" id="PTHR30347">
    <property type="entry name" value="POTASSIUM CHANNEL RELATED"/>
    <property type="match status" value="1"/>
</dbReference>
<dbReference type="Gene3D" id="3.30.70.100">
    <property type="match status" value="1"/>
</dbReference>
<evidence type="ECO:0000256" key="4">
    <source>
        <dbReference type="ARBA" id="ARBA00022692"/>
    </source>
</evidence>
<gene>
    <name evidence="11" type="ORF">SAMN02745887_01095</name>
</gene>
<dbReference type="Proteomes" id="UP000186513">
    <property type="component" value="Unassembled WGS sequence"/>
</dbReference>
<dbReference type="AlphaFoldDB" id="A0A1K2HBN0"/>
<dbReference type="Pfam" id="PF21088">
    <property type="entry name" value="MS_channel_1st"/>
    <property type="match status" value="1"/>
</dbReference>
<feature type="domain" description="Mechanosensitive ion channel MscS" evidence="8">
    <location>
        <begin position="257"/>
        <end position="323"/>
    </location>
</feature>
<dbReference type="Pfam" id="PF21082">
    <property type="entry name" value="MS_channel_3rd"/>
    <property type="match status" value="1"/>
</dbReference>
<evidence type="ECO:0000313" key="11">
    <source>
        <dbReference type="EMBL" id="SFZ74101.1"/>
    </source>
</evidence>
<dbReference type="SUPFAM" id="SSF82689">
    <property type="entry name" value="Mechanosensitive channel protein MscS (YggB), C-terminal domain"/>
    <property type="match status" value="1"/>
</dbReference>
<feature type="transmembrane region" description="Helical" evidence="7">
    <location>
        <begin position="66"/>
        <end position="89"/>
    </location>
</feature>
<protein>
    <submittedName>
        <fullName evidence="11">Mechanosensitive ion channel</fullName>
    </submittedName>
</protein>
<evidence type="ECO:0000256" key="6">
    <source>
        <dbReference type="ARBA" id="ARBA00023136"/>
    </source>
</evidence>
<feature type="domain" description="Mechanosensitive ion channel MscS C-terminal" evidence="9">
    <location>
        <begin position="331"/>
        <end position="414"/>
    </location>
</feature>
<keyword evidence="4 7" id="KW-0812">Transmembrane</keyword>
<feature type="domain" description="Mechanosensitive ion channel transmembrane helices 2/3" evidence="10">
    <location>
        <begin position="214"/>
        <end position="255"/>
    </location>
</feature>
<comment type="subcellular location">
    <subcellularLocation>
        <location evidence="1">Cell membrane</location>
        <topology evidence="1">Multi-pass membrane protein</topology>
    </subcellularLocation>
</comment>
<evidence type="ECO:0000259" key="8">
    <source>
        <dbReference type="Pfam" id="PF00924"/>
    </source>
</evidence>